<comment type="caution">
    <text evidence="4">The sequence shown here is derived from an EMBL/GenBank/DDBJ whole genome shotgun (WGS) entry which is preliminary data.</text>
</comment>
<evidence type="ECO:0000259" key="3">
    <source>
        <dbReference type="Pfam" id="PF25166"/>
    </source>
</evidence>
<proteinExistence type="predicted"/>
<dbReference type="InterPro" id="IPR021176">
    <property type="entry name" value="Competence-induced_CoiA"/>
</dbReference>
<dbReference type="InterPro" id="IPR010330">
    <property type="entry name" value="CoiA_nuc"/>
</dbReference>
<name>K9ETR7_9LACT</name>
<dbReference type="RefSeq" id="WP_003776175.1">
    <property type="nucleotide sequence ID" value="NZ_JH992957.1"/>
</dbReference>
<evidence type="ECO:0000313" key="4">
    <source>
        <dbReference type="EMBL" id="EKU94342.1"/>
    </source>
</evidence>
<evidence type="ECO:0000313" key="5">
    <source>
        <dbReference type="Proteomes" id="UP000009875"/>
    </source>
</evidence>
<dbReference type="InterPro" id="IPR057253">
    <property type="entry name" value="CoiA-like_N"/>
</dbReference>
<evidence type="ECO:0000259" key="1">
    <source>
        <dbReference type="Pfam" id="PF06054"/>
    </source>
</evidence>
<dbReference type="eggNOG" id="COG4469">
    <property type="taxonomic scope" value="Bacteria"/>
</dbReference>
<feature type="domain" description="Competence protein CoiA nuclease-like" evidence="1">
    <location>
        <begin position="61"/>
        <end position="189"/>
    </location>
</feature>
<evidence type="ECO:0008006" key="6">
    <source>
        <dbReference type="Google" id="ProtNLM"/>
    </source>
</evidence>
<dbReference type="InterPro" id="IPR057252">
    <property type="entry name" value="CoiA_C"/>
</dbReference>
<gene>
    <name evidence="4" type="ORF">HMPREF9698_00070</name>
</gene>
<organism evidence="4 5">
    <name type="scientific">Alloiococcus otitis ATCC 51267</name>
    <dbReference type="NCBI Taxonomy" id="883081"/>
    <lineage>
        <taxon>Bacteria</taxon>
        <taxon>Bacillati</taxon>
        <taxon>Bacillota</taxon>
        <taxon>Bacilli</taxon>
        <taxon>Lactobacillales</taxon>
        <taxon>Carnobacteriaceae</taxon>
        <taxon>Alloiococcus</taxon>
    </lineage>
</organism>
<dbReference type="EMBL" id="AGXA01000002">
    <property type="protein sequence ID" value="EKU94342.1"/>
    <property type="molecule type" value="Genomic_DNA"/>
</dbReference>
<dbReference type="AlphaFoldDB" id="K9ETR7"/>
<dbReference type="Proteomes" id="UP000009875">
    <property type="component" value="Unassembled WGS sequence"/>
</dbReference>
<dbReference type="Pfam" id="PF25166">
    <property type="entry name" value="CoiA_C"/>
    <property type="match status" value="1"/>
</dbReference>
<keyword evidence="5" id="KW-1185">Reference proteome</keyword>
<dbReference type="PIRSF" id="PIRSF007487">
    <property type="entry name" value="Competence-induced_CoiA_bac"/>
    <property type="match status" value="1"/>
</dbReference>
<dbReference type="STRING" id="883081.HMPREF9698_00070"/>
<accession>K9ETR7</accession>
<reference evidence="4 5" key="1">
    <citation type="submission" date="2012-09" db="EMBL/GenBank/DDBJ databases">
        <title>The Genome Sequence of Alloiococcus otitis ATCC 51267.</title>
        <authorList>
            <consortium name="The Broad Institute Genome Sequencing Platform"/>
            <person name="Earl A."/>
            <person name="Ward D."/>
            <person name="Feldgarden M."/>
            <person name="Gevers D."/>
            <person name="Huys G."/>
            <person name="Walker B."/>
            <person name="Young S.K."/>
            <person name="Zeng Q."/>
            <person name="Gargeya S."/>
            <person name="Fitzgerald M."/>
            <person name="Haas B."/>
            <person name="Abouelleil A."/>
            <person name="Alvarado L."/>
            <person name="Arachchi H.M."/>
            <person name="Berlin A.M."/>
            <person name="Chapman S.B."/>
            <person name="Goldberg J."/>
            <person name="Griggs A."/>
            <person name="Gujja S."/>
            <person name="Hansen M."/>
            <person name="Howarth C."/>
            <person name="Imamovic A."/>
            <person name="Larimer J."/>
            <person name="McCowen C."/>
            <person name="Montmayeur A."/>
            <person name="Murphy C."/>
            <person name="Neiman D."/>
            <person name="Pearson M."/>
            <person name="Priest M."/>
            <person name="Roberts A."/>
            <person name="Saif S."/>
            <person name="Shea T."/>
            <person name="Sisk P."/>
            <person name="Sykes S."/>
            <person name="Wortman J."/>
            <person name="Nusbaum C."/>
            <person name="Birren B."/>
        </authorList>
    </citation>
    <scope>NUCLEOTIDE SEQUENCE [LARGE SCALE GENOMIC DNA]</scope>
    <source>
        <strain evidence="4 5">ATCC 51267</strain>
    </source>
</reference>
<sequence>MLLAINRQGKLIDAGQLDPGQGSDYYCPACRGRVFLKKGTKRMAHFCHFQETTCQGFSEGETRDHLAGKRFLANYFKGFFAQVDLEAPIQEINQRPDLLLSQEGGRIKLAIEFQCSPISVQQILDRTAGYTRIGYPVLWILGPPLHLRTKLLTLHRAMMNSHLFTSPSLLSLDLKQKSLHVHYNFLTGESLTWQNQVLKDFPKQKQLADPLAQASRKAPSQLYLSQQRRQVKRLHYHKAKSARPFFQLLYSHHDHLLALPDWIFYPCPYDWLIVTPAYEWKYRVFKWVESLPQAKSIRLKDLADLLRTLVQDGHLQIYETDGLAEKLVFQNLTFYLGILTDQKILVQNKLVSWQKV</sequence>
<feature type="domain" description="Competence protein CoiA C-terminal" evidence="3">
    <location>
        <begin position="220"/>
        <end position="328"/>
    </location>
</feature>
<dbReference type="HOGENOM" id="CLU_057999_1_1_9"/>
<evidence type="ECO:0000259" key="2">
    <source>
        <dbReference type="Pfam" id="PF25164"/>
    </source>
</evidence>
<dbReference type="Pfam" id="PF06054">
    <property type="entry name" value="CoiA_nuc"/>
    <property type="match status" value="1"/>
</dbReference>
<protein>
    <recommendedName>
        <fullName evidence="6">Competence protein CoiA</fullName>
    </recommendedName>
</protein>
<dbReference type="Pfam" id="PF25164">
    <property type="entry name" value="CoiA_N"/>
    <property type="match status" value="1"/>
</dbReference>
<feature type="domain" description="Competence protein CoiA-like N-terminal" evidence="2">
    <location>
        <begin position="22"/>
        <end position="55"/>
    </location>
</feature>